<evidence type="ECO:0000313" key="2">
    <source>
        <dbReference type="EMBL" id="KZL84034.1"/>
    </source>
</evidence>
<dbReference type="Proteomes" id="UP000076584">
    <property type="component" value="Unassembled WGS sequence"/>
</dbReference>
<dbReference type="AlphaFoldDB" id="A0A167DL77"/>
<evidence type="ECO:0000313" key="3">
    <source>
        <dbReference type="Proteomes" id="UP000076584"/>
    </source>
</evidence>
<feature type="compositionally biased region" description="Basic and acidic residues" evidence="1">
    <location>
        <begin position="198"/>
        <end position="209"/>
    </location>
</feature>
<gene>
    <name evidence="2" type="ORF">CI238_05007</name>
</gene>
<feature type="region of interest" description="Disordered" evidence="1">
    <location>
        <begin position="124"/>
        <end position="209"/>
    </location>
</feature>
<protein>
    <submittedName>
        <fullName evidence="2">Uncharacterized protein</fullName>
    </submittedName>
</protein>
<reference evidence="2 3" key="1">
    <citation type="submission" date="2015-06" db="EMBL/GenBank/DDBJ databases">
        <title>Survival trade-offs in plant roots during colonization by closely related pathogenic and mutualistic fungi.</title>
        <authorList>
            <person name="Hacquard S."/>
            <person name="Kracher B."/>
            <person name="Hiruma K."/>
            <person name="Weinman A."/>
            <person name="Muench P."/>
            <person name="Garrido Oter R."/>
            <person name="Ver Loren van Themaat E."/>
            <person name="Dallerey J.-F."/>
            <person name="Damm U."/>
            <person name="Henrissat B."/>
            <person name="Lespinet O."/>
            <person name="Thon M."/>
            <person name="Kemen E."/>
            <person name="McHardy A.C."/>
            <person name="Schulze-Lefert P."/>
            <person name="O'Connell R.J."/>
        </authorList>
    </citation>
    <scope>NUCLEOTIDE SEQUENCE [LARGE SCALE GENOMIC DNA]</scope>
    <source>
        <strain evidence="2 3">MAFF 238704</strain>
    </source>
</reference>
<organism evidence="2 3">
    <name type="scientific">Colletotrichum incanum</name>
    <name type="common">Soybean anthracnose fungus</name>
    <dbReference type="NCBI Taxonomy" id="1573173"/>
    <lineage>
        <taxon>Eukaryota</taxon>
        <taxon>Fungi</taxon>
        <taxon>Dikarya</taxon>
        <taxon>Ascomycota</taxon>
        <taxon>Pezizomycotina</taxon>
        <taxon>Sordariomycetes</taxon>
        <taxon>Hypocreomycetidae</taxon>
        <taxon>Glomerellales</taxon>
        <taxon>Glomerellaceae</taxon>
        <taxon>Colletotrichum</taxon>
        <taxon>Colletotrichum spaethianum species complex</taxon>
    </lineage>
</organism>
<comment type="caution">
    <text evidence="2">The sequence shown here is derived from an EMBL/GenBank/DDBJ whole genome shotgun (WGS) entry which is preliminary data.</text>
</comment>
<feature type="compositionally biased region" description="Low complexity" evidence="1">
    <location>
        <begin position="124"/>
        <end position="173"/>
    </location>
</feature>
<proteinExistence type="predicted"/>
<keyword evidence="3" id="KW-1185">Reference proteome</keyword>
<evidence type="ECO:0000256" key="1">
    <source>
        <dbReference type="SAM" id="MobiDB-lite"/>
    </source>
</evidence>
<feature type="non-terminal residue" evidence="2">
    <location>
        <position position="1"/>
    </location>
</feature>
<dbReference type="EMBL" id="LFIW01000993">
    <property type="protein sequence ID" value="KZL84034.1"/>
    <property type="molecule type" value="Genomic_DNA"/>
</dbReference>
<sequence length="265" mass="26774">LSKEGEAKSRKLGEDVAESRIRGEGAACSKLMGELRPVSVAVAKLEGLDITAMAEGESASWNSASESSSSSSTMVSIAYSKKPSNDRGGVVGLGRVSAGVMTITGSFPVDSAFPYISASATGSGSDSATCSSASTGTQQYSSQPSSAGSEAAGSPLASGSAGERAEAGSGLASDSGATSWTWMTASSDSAEAEASESVSDRCSEPESVDTRDCRETERLPLPIRLNCRGPLNRCIVGVGGPAKESSIRSLSEVSELAIFGLASKC</sequence>
<name>A0A167DL77_COLIC</name>
<accession>A0A167DL77</accession>
<feature type="compositionally biased region" description="Polar residues" evidence="1">
    <location>
        <begin position="175"/>
        <end position="184"/>
    </location>
</feature>